<evidence type="ECO:0000259" key="21">
    <source>
        <dbReference type="SMART" id="SM00881"/>
    </source>
</evidence>
<feature type="domain" description="CoA-binding" evidence="21">
    <location>
        <begin position="488"/>
        <end position="597"/>
    </location>
</feature>
<evidence type="ECO:0000256" key="20">
    <source>
        <dbReference type="SAM" id="MobiDB-lite"/>
    </source>
</evidence>
<dbReference type="PROSITE" id="PS01216">
    <property type="entry name" value="SUCCINYL_COA_LIG_1"/>
    <property type="match status" value="1"/>
</dbReference>
<evidence type="ECO:0000256" key="6">
    <source>
        <dbReference type="ARBA" id="ARBA00015259"/>
    </source>
</evidence>
<dbReference type="SUPFAM" id="SSF56059">
    <property type="entry name" value="Glutathione synthetase ATP-binding domain-like"/>
    <property type="match status" value="1"/>
</dbReference>
<evidence type="ECO:0000256" key="17">
    <source>
        <dbReference type="ARBA" id="ARBA00030982"/>
    </source>
</evidence>
<comment type="similarity">
    <text evidence="3">In the N-terminal section; belongs to the succinate/malate CoA ligase beta subunit family.</text>
</comment>
<dbReference type="OMA" id="MDYAWAK"/>
<evidence type="ECO:0000256" key="3">
    <source>
        <dbReference type="ARBA" id="ARBA00010719"/>
    </source>
</evidence>
<keyword evidence="15" id="KW-0443">Lipid metabolism</keyword>
<evidence type="ECO:0000313" key="23">
    <source>
        <dbReference type="RefSeq" id="XP_035689661.1"/>
    </source>
</evidence>
<evidence type="ECO:0000256" key="2">
    <source>
        <dbReference type="ARBA" id="ARBA00005899"/>
    </source>
</evidence>
<evidence type="ECO:0000256" key="5">
    <source>
        <dbReference type="ARBA" id="ARBA00012639"/>
    </source>
</evidence>
<keyword evidence="14" id="KW-0460">Magnesium</keyword>
<dbReference type="RefSeq" id="XP_035689661.1">
    <property type="nucleotide sequence ID" value="XM_035833768.1"/>
</dbReference>
<dbReference type="FunFam" id="1.10.580.10:FF:000006">
    <property type="entry name" value="ATP-citrate synthase"/>
    <property type="match status" value="1"/>
</dbReference>
<evidence type="ECO:0000256" key="13">
    <source>
        <dbReference type="ARBA" id="ARBA00022840"/>
    </source>
</evidence>
<dbReference type="KEGG" id="bfo:118424959"/>
<dbReference type="GO" id="GO:0003878">
    <property type="term" value="F:ATP citrate synthase activity"/>
    <property type="evidence" value="ECO:0000318"/>
    <property type="project" value="GO_Central"/>
</dbReference>
<dbReference type="InterPro" id="IPR056749">
    <property type="entry name" value="Citrate_synth_N"/>
</dbReference>
<evidence type="ECO:0000256" key="10">
    <source>
        <dbReference type="ARBA" id="ARBA00022679"/>
    </source>
</evidence>
<evidence type="ECO:0000256" key="18">
    <source>
        <dbReference type="ARBA" id="ARBA00048669"/>
    </source>
</evidence>
<dbReference type="InterPro" id="IPR017866">
    <property type="entry name" value="Succ-CoA_synthase_bsu_CS"/>
</dbReference>
<evidence type="ECO:0000256" key="1">
    <source>
        <dbReference type="ARBA" id="ARBA00004496"/>
    </source>
</evidence>
<dbReference type="InterPro" id="IPR017440">
    <property type="entry name" value="Cit_synth/succinyl-CoA_lig_AS"/>
</dbReference>
<keyword evidence="10" id="KW-0808">Transferase</keyword>
<dbReference type="GO" id="GO:0046872">
    <property type="term" value="F:metal ion binding"/>
    <property type="evidence" value="ECO:0007669"/>
    <property type="project" value="UniProtKB-KW"/>
</dbReference>
<dbReference type="GeneID" id="118424959"/>
<dbReference type="FunFam" id="3.40.50.720:FF:000024">
    <property type="entry name" value="Probable ATP-citrate synthase"/>
    <property type="match status" value="1"/>
</dbReference>
<evidence type="ECO:0000313" key="22">
    <source>
        <dbReference type="Proteomes" id="UP000001554"/>
    </source>
</evidence>
<proteinExistence type="inferred from homology"/>
<evidence type="ECO:0000256" key="15">
    <source>
        <dbReference type="ARBA" id="ARBA00023098"/>
    </source>
</evidence>
<reference evidence="23" key="2">
    <citation type="submission" date="2025-08" db="UniProtKB">
        <authorList>
            <consortium name="RefSeq"/>
        </authorList>
    </citation>
    <scope>IDENTIFICATION</scope>
    <source>
        <strain evidence="23">S238N-H82</strain>
        <tissue evidence="23">Testes</tissue>
    </source>
</reference>
<dbReference type="InterPro" id="IPR005811">
    <property type="entry name" value="SUCC_ACL_C"/>
</dbReference>
<evidence type="ECO:0000256" key="16">
    <source>
        <dbReference type="ARBA" id="ARBA00030151"/>
    </source>
</evidence>
<dbReference type="FunFam" id="3.40.50.261:FF:000004">
    <property type="entry name" value="ATP-citrate synthase subunit"/>
    <property type="match status" value="1"/>
</dbReference>
<dbReference type="Gene3D" id="3.40.50.261">
    <property type="entry name" value="Succinyl-CoA synthetase domains"/>
    <property type="match status" value="2"/>
</dbReference>
<keyword evidence="8" id="KW-0444">Lipid biosynthesis</keyword>
<feature type="compositionally biased region" description="Polar residues" evidence="20">
    <location>
        <begin position="435"/>
        <end position="452"/>
    </location>
</feature>
<dbReference type="InterPro" id="IPR033847">
    <property type="entry name" value="Citrt_syn/SCS-alpha_CS"/>
</dbReference>
<feature type="region of interest" description="Disordered" evidence="20">
    <location>
        <begin position="435"/>
        <end position="483"/>
    </location>
</feature>
<dbReference type="PROSITE" id="PS00399">
    <property type="entry name" value="SUCCINYL_COA_LIG_2"/>
    <property type="match status" value="1"/>
</dbReference>
<keyword evidence="9" id="KW-0597">Phosphoprotein</keyword>
<accession>A0A9J7N2W0</accession>
<dbReference type="InterPro" id="IPR032263">
    <property type="entry name" value="Citrate-bd"/>
</dbReference>
<feature type="compositionally biased region" description="Low complexity" evidence="20">
    <location>
        <begin position="453"/>
        <end position="466"/>
    </location>
</feature>
<keyword evidence="22" id="KW-1185">Reference proteome</keyword>
<dbReference type="OrthoDB" id="3261737at2759"/>
<evidence type="ECO:0000256" key="8">
    <source>
        <dbReference type="ARBA" id="ARBA00022516"/>
    </source>
</evidence>
<comment type="subcellular location">
    <subcellularLocation>
        <location evidence="1">Cytoplasm</location>
    </subcellularLocation>
</comment>
<keyword evidence="13" id="KW-0067">ATP-binding</keyword>
<evidence type="ECO:0000256" key="14">
    <source>
        <dbReference type="ARBA" id="ARBA00022842"/>
    </source>
</evidence>
<dbReference type="FunFam" id="3.40.50.261:FF:000003">
    <property type="entry name" value="ATP-citrate synthase subunit"/>
    <property type="match status" value="1"/>
</dbReference>
<gene>
    <name evidence="23" type="primary">LOC118424959</name>
</gene>
<reference evidence="22" key="1">
    <citation type="journal article" date="2020" name="Nat. Ecol. Evol.">
        <title>Deeply conserved synteny resolves early events in vertebrate evolution.</title>
        <authorList>
            <person name="Simakov O."/>
            <person name="Marletaz F."/>
            <person name="Yue J.X."/>
            <person name="O'Connell B."/>
            <person name="Jenkins J."/>
            <person name="Brandt A."/>
            <person name="Calef R."/>
            <person name="Tung C.H."/>
            <person name="Huang T.K."/>
            <person name="Schmutz J."/>
            <person name="Satoh N."/>
            <person name="Yu J.K."/>
            <person name="Putnam N.H."/>
            <person name="Green R.E."/>
            <person name="Rokhsar D.S."/>
        </authorList>
    </citation>
    <scope>NUCLEOTIDE SEQUENCE [LARGE SCALE GENOMIC DNA]</scope>
    <source>
        <strain evidence="22">S238N-H82</strain>
    </source>
</reference>
<dbReference type="GO" id="GO:0006633">
    <property type="term" value="P:fatty acid biosynthetic process"/>
    <property type="evidence" value="ECO:0000318"/>
    <property type="project" value="GO_Central"/>
</dbReference>
<dbReference type="GO" id="GO:0005829">
    <property type="term" value="C:cytosol"/>
    <property type="evidence" value="ECO:0000318"/>
    <property type="project" value="GO_Central"/>
</dbReference>
<protein>
    <recommendedName>
        <fullName evidence="6">ATP-citrate synthase</fullName>
        <ecNumber evidence="5">2.3.3.8</ecNumber>
    </recommendedName>
    <alternativeName>
        <fullName evidence="16">ATP-citrate (pro-S-)-lyase</fullName>
    </alternativeName>
    <alternativeName>
        <fullName evidence="17">Citrate cleavage enzyme</fullName>
    </alternativeName>
</protein>
<dbReference type="Pfam" id="PF02629">
    <property type="entry name" value="CoA_binding"/>
    <property type="match status" value="1"/>
</dbReference>
<dbReference type="AlphaFoldDB" id="A0A9J7N2W0"/>
<evidence type="ECO:0000256" key="11">
    <source>
        <dbReference type="ARBA" id="ARBA00022723"/>
    </source>
</evidence>
<evidence type="ECO:0000256" key="7">
    <source>
        <dbReference type="ARBA" id="ARBA00022490"/>
    </source>
</evidence>
<dbReference type="Proteomes" id="UP000001554">
    <property type="component" value="Chromosome 10"/>
</dbReference>
<dbReference type="Pfam" id="PF24948">
    <property type="entry name" value="Citrate_synth_N"/>
    <property type="match status" value="1"/>
</dbReference>
<dbReference type="InterPro" id="IPR003781">
    <property type="entry name" value="CoA-bd"/>
</dbReference>
<dbReference type="InterPro" id="IPR016102">
    <property type="entry name" value="Succinyl-CoA_synth-like"/>
</dbReference>
<dbReference type="SUPFAM" id="SSF52210">
    <property type="entry name" value="Succinyl-CoA synthetase domains"/>
    <property type="match status" value="1"/>
</dbReference>
<keyword evidence="11" id="KW-0479">Metal-binding</keyword>
<dbReference type="PANTHER" id="PTHR23118:SF42">
    <property type="entry name" value="ATP-CITRATE SYNTHASE"/>
    <property type="match status" value="1"/>
</dbReference>
<evidence type="ECO:0000256" key="12">
    <source>
        <dbReference type="ARBA" id="ARBA00022741"/>
    </source>
</evidence>
<dbReference type="Pfam" id="PF16114">
    <property type="entry name" value="Citrate_bind"/>
    <property type="match status" value="1"/>
</dbReference>
<organism evidence="22 23">
    <name type="scientific">Branchiostoma floridae</name>
    <name type="common">Florida lancelet</name>
    <name type="synonym">Amphioxus</name>
    <dbReference type="NCBI Taxonomy" id="7739"/>
    <lineage>
        <taxon>Eukaryota</taxon>
        <taxon>Metazoa</taxon>
        <taxon>Chordata</taxon>
        <taxon>Cephalochordata</taxon>
        <taxon>Leptocardii</taxon>
        <taxon>Amphioxiformes</taxon>
        <taxon>Branchiostomatidae</taxon>
        <taxon>Branchiostoma</taxon>
    </lineage>
</organism>
<dbReference type="Gene3D" id="3.40.50.720">
    <property type="entry name" value="NAD(P)-binding Rossmann-like Domain"/>
    <property type="match status" value="1"/>
</dbReference>
<comment type="function">
    <text evidence="19">Catalyzes the cleavage of citrate into oxaloacetate and acetyl-CoA, the latter serving as common substrate in multiple biochemical reactions in protein, carbohydrate and lipid metabolism.</text>
</comment>
<dbReference type="InterPro" id="IPR036969">
    <property type="entry name" value="Citrate_synthase_sf"/>
</dbReference>
<dbReference type="PANTHER" id="PTHR23118">
    <property type="entry name" value="ATP-CITRATE SYNTHASE"/>
    <property type="match status" value="1"/>
</dbReference>
<comment type="similarity">
    <text evidence="2">In the C-terminal section; belongs to the succinate/malate CoA ligase alpha subunit family.</text>
</comment>
<dbReference type="InterPro" id="IPR036291">
    <property type="entry name" value="NAD(P)-bd_dom_sf"/>
</dbReference>
<dbReference type="GO" id="GO:0006085">
    <property type="term" value="P:acetyl-CoA biosynthetic process"/>
    <property type="evidence" value="ECO:0000318"/>
    <property type="project" value="GO_Central"/>
</dbReference>
<comment type="catalytic activity">
    <reaction evidence="18">
        <text>oxaloacetate + acetyl-CoA + ADP + phosphate = citrate + ATP + CoA</text>
        <dbReference type="Rhea" id="RHEA:21160"/>
        <dbReference type="ChEBI" id="CHEBI:16452"/>
        <dbReference type="ChEBI" id="CHEBI:16947"/>
        <dbReference type="ChEBI" id="CHEBI:30616"/>
        <dbReference type="ChEBI" id="CHEBI:43474"/>
        <dbReference type="ChEBI" id="CHEBI:57287"/>
        <dbReference type="ChEBI" id="CHEBI:57288"/>
        <dbReference type="ChEBI" id="CHEBI:456216"/>
        <dbReference type="EC" id="2.3.3.8"/>
    </reaction>
    <physiologicalReaction direction="right-to-left" evidence="18">
        <dbReference type="Rhea" id="RHEA:21162"/>
    </physiologicalReaction>
</comment>
<dbReference type="Gene3D" id="3.30.470.110">
    <property type="match status" value="1"/>
</dbReference>
<dbReference type="GO" id="GO:0005524">
    <property type="term" value="F:ATP binding"/>
    <property type="evidence" value="ECO:0007669"/>
    <property type="project" value="UniProtKB-KW"/>
</dbReference>
<dbReference type="FunFam" id="3.30.470.110:FF:000003">
    <property type="entry name" value="ATP-citrate synthase subunit 2"/>
    <property type="match status" value="1"/>
</dbReference>
<dbReference type="InterPro" id="IPR002020">
    <property type="entry name" value="Citrate_synthase"/>
</dbReference>
<dbReference type="SUPFAM" id="SSF51735">
    <property type="entry name" value="NAD(P)-binding Rossmann-fold domains"/>
    <property type="match status" value="1"/>
</dbReference>
<keyword evidence="12" id="KW-0547">Nucleotide-binding</keyword>
<dbReference type="PROSITE" id="PS01217">
    <property type="entry name" value="SUCCINYL_COA_LIG_3"/>
    <property type="match status" value="1"/>
</dbReference>
<dbReference type="SUPFAM" id="SSF48256">
    <property type="entry name" value="Citrate synthase"/>
    <property type="match status" value="1"/>
</dbReference>
<evidence type="ECO:0000256" key="9">
    <source>
        <dbReference type="ARBA" id="ARBA00022553"/>
    </source>
</evidence>
<keyword evidence="7" id="KW-0963">Cytoplasm</keyword>
<evidence type="ECO:0000256" key="19">
    <source>
        <dbReference type="ARBA" id="ARBA00093367"/>
    </source>
</evidence>
<sequence>MSAKAILEAAGKGLLNANLAGAGMVKNKIVSVNADTDWDFLVASNPWMNTERLVAKPDQLIKRRGKLGLIKVNATLDEVKQWVKERMNKEMKIGKSTGLLKNFVVEPFVPHKQEEEFYVCIYAHRDGETILFHHEGGVDIGDVDAKAVKLEVPIGETPSLEDLQKNLVHKAPAPKQPVLAQFISNLYTVYTDLYFTYLEINPLVVTDEGVYILDLAAKIDQTAEFICKAKWGELDFPPPFGREAYPEEAYIADLDAKSGASLKLTILNPKGRIWTMVAGGGASVIYSDTICDLGGASELANYGEYSGAPSEGQTYEYAKTILSLMTREKHAEGKVLIIGGGIANFTNVAATFKGIVRALKDYQAKLKEYNVTVFVRRGGPNYQEGLRIMRELGQHIGIPLYVFGTETHMTAIVGMALGKRPIPEEPEDHKTTASFLLSGSSKSTATPPISRTGSVSEGSSSPSPGSRKMRHPSKDGFGNAAAKPAKPLFTENSKAIIWGMQNRAVQGMLDFDFCCSRKTPSVVAMTYPFSGDHKQKFYWGHKEILIPVYKNMDDAMTKHTDADVLISFASLRSAYDSTVEALQYSQIRTIAIIAEGIPEAKTRQLNKLASEKGVTVIGPATVGGIKPGCFKIGNTGGMLDNILSSKLYRPGSVAYVSRSGGMSNELNNIISRRTNGVYEGVAIGGDRYPGTTFMDHLIRYNSDPDVKMMVLLGEVGGTEEYKICEALKDGTITKPIVAWCIGTCASMFTSEVQFGHAGSSAHSDMETALAKNKALETAGAYVPTSFDELGEKIQEVYEFLRDEGIIVEQPEVPPPTVPMDYSWARELGLIRKPASFMTSICDERGQELLYAGMPISDVFKEDMGIGGVLSLLWFQRRLPSYACKFIEMCLMVTADHGPAVSGAHNTIVCARAGKDLISSLSSGLLTIGDSVDGFIGVAMVDLFRNCGAFTREEANEYVDIGALNGIFVLGRSLGFIGHFLDQKRMKQGLYRHPWDDISYVLPENLNM</sequence>
<comment type="subunit">
    <text evidence="4">Homotetramer.</text>
</comment>
<dbReference type="Pfam" id="PF00549">
    <property type="entry name" value="Ligase_CoA"/>
    <property type="match status" value="1"/>
</dbReference>
<dbReference type="EC" id="2.3.3.8" evidence="5"/>
<name>A0A9J7N2W0_BRAFL</name>
<evidence type="ECO:0000256" key="4">
    <source>
        <dbReference type="ARBA" id="ARBA00011881"/>
    </source>
</evidence>
<dbReference type="SMART" id="SM00881">
    <property type="entry name" value="CoA_binding"/>
    <property type="match status" value="1"/>
</dbReference>